<dbReference type="SUPFAM" id="SSF90188">
    <property type="entry name" value="Somatomedin B domain"/>
    <property type="match status" value="1"/>
</dbReference>
<evidence type="ECO:0000256" key="6">
    <source>
        <dbReference type="SAM" id="Phobius"/>
    </source>
</evidence>
<dbReference type="InterPro" id="IPR000832">
    <property type="entry name" value="GPCR_2_secretin-like"/>
</dbReference>
<gene>
    <name evidence="9" type="ORF">B4U79_00469</name>
</gene>
<dbReference type="EMBL" id="NCKU01000811">
    <property type="protein sequence ID" value="RWS14059.1"/>
    <property type="molecule type" value="Genomic_DNA"/>
</dbReference>
<evidence type="ECO:0000259" key="8">
    <source>
        <dbReference type="PROSITE" id="PS50261"/>
    </source>
</evidence>
<proteinExistence type="predicted"/>
<feature type="chain" id="PRO_5019505279" description="G-protein coupled receptors family 2 profile 2 domain-containing protein" evidence="7">
    <location>
        <begin position="26"/>
        <end position="777"/>
    </location>
</feature>
<keyword evidence="10" id="KW-1185">Reference proteome</keyword>
<dbReference type="GO" id="GO:0016020">
    <property type="term" value="C:membrane"/>
    <property type="evidence" value="ECO:0007669"/>
    <property type="project" value="UniProtKB-SubCell"/>
</dbReference>
<dbReference type="CDD" id="cd15039">
    <property type="entry name" value="7tmB3_Methuselah-like"/>
    <property type="match status" value="1"/>
</dbReference>
<feature type="transmembrane region" description="Helical" evidence="6">
    <location>
        <begin position="665"/>
        <end position="688"/>
    </location>
</feature>
<feature type="transmembrane region" description="Helical" evidence="6">
    <location>
        <begin position="532"/>
        <end position="550"/>
    </location>
</feature>
<keyword evidence="4 6" id="KW-0472">Membrane</keyword>
<feature type="transmembrane region" description="Helical" evidence="6">
    <location>
        <begin position="694"/>
        <end position="714"/>
    </location>
</feature>
<dbReference type="GO" id="GO:0007166">
    <property type="term" value="P:cell surface receptor signaling pathway"/>
    <property type="evidence" value="ECO:0007669"/>
    <property type="project" value="InterPro"/>
</dbReference>
<evidence type="ECO:0000313" key="10">
    <source>
        <dbReference type="Proteomes" id="UP000285301"/>
    </source>
</evidence>
<dbReference type="OrthoDB" id="6506272at2759"/>
<dbReference type="PANTHER" id="PTHR45902:SF3">
    <property type="entry name" value="G-PROTEIN COUPLED RECEPTORS FAMILY 2 PROFILE 2 DOMAIN-CONTAINING PROTEIN"/>
    <property type="match status" value="1"/>
</dbReference>
<evidence type="ECO:0000313" key="9">
    <source>
        <dbReference type="EMBL" id="RWS14059.1"/>
    </source>
</evidence>
<feature type="transmembrane region" description="Helical" evidence="6">
    <location>
        <begin position="492"/>
        <end position="512"/>
    </location>
</feature>
<dbReference type="SUPFAM" id="SSF81321">
    <property type="entry name" value="Family A G protein-coupled receptor-like"/>
    <property type="match status" value="1"/>
</dbReference>
<dbReference type="PANTHER" id="PTHR45902">
    <property type="entry name" value="LATROPHILIN RECEPTOR-LIKE PROTEIN A"/>
    <property type="match status" value="1"/>
</dbReference>
<comment type="caution">
    <text evidence="9">The sequence shown here is derived from an EMBL/GenBank/DDBJ whole genome shotgun (WGS) entry which is preliminary data.</text>
</comment>
<evidence type="ECO:0000256" key="7">
    <source>
        <dbReference type="SAM" id="SignalP"/>
    </source>
</evidence>
<dbReference type="STRING" id="1965070.A0A443RFJ7"/>
<dbReference type="Gene3D" id="1.20.1070.10">
    <property type="entry name" value="Rhodopsin 7-helix transmembrane proteins"/>
    <property type="match status" value="1"/>
</dbReference>
<dbReference type="Pfam" id="PF00002">
    <property type="entry name" value="7tm_2"/>
    <property type="match status" value="1"/>
</dbReference>
<dbReference type="GO" id="GO:0004930">
    <property type="term" value="F:G protein-coupled receptor activity"/>
    <property type="evidence" value="ECO:0007669"/>
    <property type="project" value="InterPro"/>
</dbReference>
<sequence>MSSLFAFASDASILLLLTFIASLSCDQWMKIREEEVKSFICYDHFERNLDLCDHRISDDGVYLKGNSLLPEDERNCQCDDLCVQYGDCCIDKQQFKLENRSQKWHCSELPSGGYVYSIYTVQSCNENWNMSELESLCEDEGDASYISTIPVHSKTRNLFYKNIFCAICNDDTKDLKVWTANFSCTEKFFTRIGESGLSDYLIQENFHKEDRIWRFKFENKPAMCTFFVNEFDNYYNLAITYDARECRDVIDSCPSNYSDQEVKEKCKSYTSYMFEENRSIDQKMIGYKNYHCVLCNGAENKNLICVSPSLQARPTEPGKYTSFSMLFDFNFYSRGSFVGMTTLKCDFKRGFIFDPISKRCERKFCGERYFKNPKTGQCEFRSTASLKSSCPKVLVAKNRLQFFTNGSIMIMNDNSALMVKKGEYEFHIKNSTAEIEGIIICENRTFFVPFAYSNFQHSLSLFILIVSSICLILHLIVFTIVQKLHNLPGKCVASLTLALLVGNIAFICGAEITADYETIVNIGERHSPSCVAISVLMHYAFLSAIFWMNVISFDVSMTFTSKYHHPKESKFWLYSSYAWFTPALIVMISVILDLTLRNSDFQPLYGYTVCWINHRIPLLIFFVAPVFVLITINYIFYILTICYIKRSKKQTKVVKNARAEDSSRIYINLKLAILMGLTWISGIFAAIIEHEVGWYLFIVFNGLQGAFIFIAFTCKRNIIDSIREKFADKQSTRGEIRDNTTKSTSLPSLQLLGLSSSSRKSSSESIASNRIRKVDQF</sequence>
<evidence type="ECO:0000256" key="1">
    <source>
        <dbReference type="ARBA" id="ARBA00004141"/>
    </source>
</evidence>
<feature type="compositionally biased region" description="Low complexity" evidence="5">
    <location>
        <begin position="755"/>
        <end position="768"/>
    </location>
</feature>
<keyword evidence="3 6" id="KW-1133">Transmembrane helix</keyword>
<feature type="transmembrane region" description="Helical" evidence="6">
    <location>
        <begin position="616"/>
        <end position="644"/>
    </location>
</feature>
<dbReference type="InterPro" id="IPR053231">
    <property type="entry name" value="GPCR_LN-TM7"/>
</dbReference>
<dbReference type="AlphaFoldDB" id="A0A443RFJ7"/>
<feature type="domain" description="G-protein coupled receptors family 2 profile 2" evidence="8">
    <location>
        <begin position="456"/>
        <end position="716"/>
    </location>
</feature>
<comment type="subcellular location">
    <subcellularLocation>
        <location evidence="1">Membrane</location>
        <topology evidence="1">Multi-pass membrane protein</topology>
    </subcellularLocation>
</comment>
<keyword evidence="7" id="KW-0732">Signal</keyword>
<dbReference type="PROSITE" id="PS50261">
    <property type="entry name" value="G_PROTEIN_RECEP_F2_4"/>
    <property type="match status" value="1"/>
</dbReference>
<organism evidence="9 10">
    <name type="scientific">Dinothrombium tinctorium</name>
    <dbReference type="NCBI Taxonomy" id="1965070"/>
    <lineage>
        <taxon>Eukaryota</taxon>
        <taxon>Metazoa</taxon>
        <taxon>Ecdysozoa</taxon>
        <taxon>Arthropoda</taxon>
        <taxon>Chelicerata</taxon>
        <taxon>Arachnida</taxon>
        <taxon>Acari</taxon>
        <taxon>Acariformes</taxon>
        <taxon>Trombidiformes</taxon>
        <taxon>Prostigmata</taxon>
        <taxon>Anystina</taxon>
        <taxon>Parasitengona</taxon>
        <taxon>Trombidioidea</taxon>
        <taxon>Trombidiidae</taxon>
        <taxon>Dinothrombium</taxon>
    </lineage>
</organism>
<name>A0A443RFJ7_9ACAR</name>
<feature type="transmembrane region" description="Helical" evidence="6">
    <location>
        <begin position="459"/>
        <end position="480"/>
    </location>
</feature>
<keyword evidence="2 6" id="KW-0812">Transmembrane</keyword>
<feature type="signal peptide" evidence="7">
    <location>
        <begin position="1"/>
        <end position="25"/>
    </location>
</feature>
<protein>
    <recommendedName>
        <fullName evidence="8">G-protein coupled receptors family 2 profile 2 domain-containing protein</fullName>
    </recommendedName>
</protein>
<feature type="region of interest" description="Disordered" evidence="5">
    <location>
        <begin position="755"/>
        <end position="777"/>
    </location>
</feature>
<feature type="transmembrane region" description="Helical" evidence="6">
    <location>
        <begin position="571"/>
        <end position="596"/>
    </location>
</feature>
<dbReference type="Proteomes" id="UP000285301">
    <property type="component" value="Unassembled WGS sequence"/>
</dbReference>
<evidence type="ECO:0000256" key="4">
    <source>
        <dbReference type="ARBA" id="ARBA00023136"/>
    </source>
</evidence>
<evidence type="ECO:0000256" key="3">
    <source>
        <dbReference type="ARBA" id="ARBA00022989"/>
    </source>
</evidence>
<dbReference type="InterPro" id="IPR036024">
    <property type="entry name" value="Somatomedin_B-like_dom_sf"/>
</dbReference>
<reference evidence="9 10" key="1">
    <citation type="journal article" date="2018" name="Gigascience">
        <title>Genomes of trombidid mites reveal novel predicted allergens and laterally-transferred genes associated with secondary metabolism.</title>
        <authorList>
            <person name="Dong X."/>
            <person name="Chaisiri K."/>
            <person name="Xia D."/>
            <person name="Armstrong S.D."/>
            <person name="Fang Y."/>
            <person name="Donnelly M.J."/>
            <person name="Kadowaki T."/>
            <person name="McGarry J.W."/>
            <person name="Darby A.C."/>
            <person name="Makepeace B.L."/>
        </authorList>
    </citation>
    <scope>NUCLEOTIDE SEQUENCE [LARGE SCALE GENOMIC DNA]</scope>
    <source>
        <strain evidence="9">UoL-WK</strain>
    </source>
</reference>
<evidence type="ECO:0000256" key="2">
    <source>
        <dbReference type="ARBA" id="ARBA00022692"/>
    </source>
</evidence>
<accession>A0A443RFJ7</accession>
<evidence type="ECO:0000256" key="5">
    <source>
        <dbReference type="SAM" id="MobiDB-lite"/>
    </source>
</evidence>
<dbReference type="InterPro" id="IPR017981">
    <property type="entry name" value="GPCR_2-like_7TM"/>
</dbReference>